<feature type="chain" id="PRO_5004546814" evidence="1">
    <location>
        <begin position="18"/>
        <end position="429"/>
    </location>
</feature>
<dbReference type="HOGENOM" id="CLU_639641_0_0_1"/>
<organism evidence="2 3">
    <name type="scientific">Spraguea lophii (strain 42_110)</name>
    <name type="common">Microsporidian parasite</name>
    <dbReference type="NCBI Taxonomy" id="1358809"/>
    <lineage>
        <taxon>Eukaryota</taxon>
        <taxon>Fungi</taxon>
        <taxon>Fungi incertae sedis</taxon>
        <taxon>Microsporidia</taxon>
        <taxon>Spragueidae</taxon>
        <taxon>Spraguea</taxon>
    </lineage>
</organism>
<protein>
    <submittedName>
        <fullName evidence="2">Uncharacterized protein</fullName>
    </submittedName>
</protein>
<dbReference type="OMA" id="TVIFLME"/>
<dbReference type="OrthoDB" id="2194817at2759"/>
<evidence type="ECO:0000313" key="2">
    <source>
        <dbReference type="EMBL" id="EPR79012.1"/>
    </source>
</evidence>
<dbReference type="Proteomes" id="UP000014978">
    <property type="component" value="Unassembled WGS sequence"/>
</dbReference>
<dbReference type="VEuPathDB" id="MicrosporidiaDB:SLOPH_1679"/>
<accession>S7WB32</accession>
<sequence length="429" mass="50836">MYIFYFLCLVIASNTETNIIIGKIVYESFLDLDSLLFLVESQNLSKAQTKNFIEQIIFPVREYLIKIKEENKNSNNVTSLKETFIKRLSTFNSNKPHLMLKEQHKNENPVLNKKKYNTNNFINPTDKTINFNKENNLKDKIFIKHNKVLDLKRFSINKQLETAVKTRYDLFNADKSNIARNLYNSTLNDIIANLKLIKTIEFEKSFVDINLNKDYMNMVEYLYDQIMENKMLTKILNIEKEAFYSKYKTTKNKYKNLTELRMEISLAGSIMTPGVLINIFKSIQIDDVEKIINKLTQPVALLFKHIKSIKNSEKKNLILKFLNSCLKRKDNFLKQSLDEAYKIRSFLVQKFIENLSYKNKKSQIIFDNFDKYQQNETKNLIKEVEKLQEKDFENIIYLTDNIKQEYIKLLMSDSQEDKEKIKKTFSAIK</sequence>
<name>S7WB32_SPRLO</name>
<evidence type="ECO:0000313" key="3">
    <source>
        <dbReference type="Proteomes" id="UP000014978"/>
    </source>
</evidence>
<keyword evidence="1" id="KW-0732">Signal</keyword>
<feature type="signal peptide" evidence="1">
    <location>
        <begin position="1"/>
        <end position="17"/>
    </location>
</feature>
<keyword evidence="3" id="KW-1185">Reference proteome</keyword>
<comment type="caution">
    <text evidence="2">The sequence shown here is derived from an EMBL/GenBank/DDBJ whole genome shotgun (WGS) entry which is preliminary data.</text>
</comment>
<gene>
    <name evidence="2" type="ORF">SLOPH_1679</name>
</gene>
<dbReference type="AlphaFoldDB" id="S7WB32"/>
<dbReference type="InParanoid" id="S7WB32"/>
<proteinExistence type="predicted"/>
<dbReference type="EMBL" id="ATCN01000444">
    <property type="protein sequence ID" value="EPR79012.1"/>
    <property type="molecule type" value="Genomic_DNA"/>
</dbReference>
<evidence type="ECO:0000256" key="1">
    <source>
        <dbReference type="SAM" id="SignalP"/>
    </source>
</evidence>
<reference evidence="3" key="1">
    <citation type="journal article" date="2013" name="PLoS Genet.">
        <title>The genome of Spraguea lophii and the basis of host-microsporidian interactions.</title>
        <authorList>
            <person name="Campbell S.E."/>
            <person name="Williams T.A."/>
            <person name="Yousuf A."/>
            <person name="Soanes D.M."/>
            <person name="Paszkiewicz K.H."/>
            <person name="Williams B.A.P."/>
        </authorList>
    </citation>
    <scope>NUCLEOTIDE SEQUENCE [LARGE SCALE GENOMIC DNA]</scope>
    <source>
        <strain evidence="3">42_110</strain>
    </source>
</reference>